<dbReference type="EMBL" id="JARAVY010000010">
    <property type="protein sequence ID" value="MDX2911966.1"/>
    <property type="molecule type" value="Genomic_DNA"/>
</dbReference>
<keyword evidence="1" id="KW-0808">Transferase</keyword>
<sequence>MNALTYVELHRRISPDIDAEISAVLEGLGPSADAVRTAMAGLLRHQRMKYPLSVLPPLVHAAETGAPGPAVALSAVHVLWWTSACYLDDLADGHRAHAPAGLGPDEALLAAVLGGQALPIRVVQSQPVPDAVRNALTGEIVTCWIDAVEGQLRDLRGDIAGASRDTVLAAYRGKSGAPFGMITAMAAILSGAGAERIARWREFGEVFGLLWQLFNDQEDLLSGRDEDLLNGTATYLLACALEETPPGSRAGTAELAVAARTSEGARARLRATLLAPVVLRRYEKDLTALRDDAHRVLGELGGAETYLPTLRHLIDQTARMRLP</sequence>
<evidence type="ECO:0000256" key="1">
    <source>
        <dbReference type="RuleBase" id="RU004466"/>
    </source>
</evidence>
<dbReference type="InterPro" id="IPR000092">
    <property type="entry name" value="Polyprenyl_synt"/>
</dbReference>
<evidence type="ECO:0000313" key="2">
    <source>
        <dbReference type="EMBL" id="MDX2911966.1"/>
    </source>
</evidence>
<organism evidence="2 3">
    <name type="scientific">Streptomyces griseiscabiei</name>
    <dbReference type="NCBI Taxonomy" id="2993540"/>
    <lineage>
        <taxon>Bacteria</taxon>
        <taxon>Bacillati</taxon>
        <taxon>Actinomycetota</taxon>
        <taxon>Actinomycetes</taxon>
        <taxon>Kitasatosporales</taxon>
        <taxon>Streptomycetaceae</taxon>
        <taxon>Streptomyces</taxon>
    </lineage>
</organism>
<evidence type="ECO:0000313" key="3">
    <source>
        <dbReference type="Proteomes" id="UP001271723"/>
    </source>
</evidence>
<reference evidence="2 3" key="1">
    <citation type="journal article" date="2023" name="Microb. Genom.">
        <title>Mesoterricola silvestris gen. nov., sp. nov., Mesoterricola sediminis sp. nov., Geothrix oryzae sp. nov., Geothrix edaphica sp. nov., Geothrix rubra sp. nov., and Geothrix limicola sp. nov., six novel members of Acidobacteriota isolated from soils.</title>
        <authorList>
            <person name="Weisberg A.J."/>
            <person name="Pearce E."/>
            <person name="Kramer C.G."/>
            <person name="Chang J.H."/>
            <person name="Clarke C.R."/>
        </authorList>
    </citation>
    <scope>NUCLEOTIDE SEQUENCE [LARGE SCALE GENOMIC DNA]</scope>
    <source>
        <strain evidence="2 3">NRRL_B-2795</strain>
    </source>
</reference>
<name>A0ABU4L891_9ACTN</name>
<protein>
    <submittedName>
        <fullName evidence="2">Polyprenyl synthetase family protein</fullName>
    </submittedName>
</protein>
<dbReference type="Pfam" id="PF00348">
    <property type="entry name" value="polyprenyl_synt"/>
    <property type="match status" value="1"/>
</dbReference>
<proteinExistence type="inferred from homology"/>
<dbReference type="Gene3D" id="1.10.600.10">
    <property type="entry name" value="Farnesyl Diphosphate Synthase"/>
    <property type="match status" value="1"/>
</dbReference>
<dbReference type="InterPro" id="IPR008949">
    <property type="entry name" value="Isoprenoid_synthase_dom_sf"/>
</dbReference>
<dbReference type="SUPFAM" id="SSF48576">
    <property type="entry name" value="Terpenoid synthases"/>
    <property type="match status" value="1"/>
</dbReference>
<keyword evidence="3" id="KW-1185">Reference proteome</keyword>
<gene>
    <name evidence="2" type="ORF">PV517_25175</name>
</gene>
<comment type="similarity">
    <text evidence="1">Belongs to the FPP/GGPP synthase family.</text>
</comment>
<dbReference type="Proteomes" id="UP001271723">
    <property type="component" value="Unassembled WGS sequence"/>
</dbReference>
<dbReference type="RefSeq" id="WP_086764544.1">
    <property type="nucleotide sequence ID" value="NZ_JAGJBZ010000002.1"/>
</dbReference>
<comment type="caution">
    <text evidence="2">The sequence shown here is derived from an EMBL/GenBank/DDBJ whole genome shotgun (WGS) entry which is preliminary data.</text>
</comment>
<accession>A0ABU4L891</accession>